<evidence type="ECO:0000313" key="2">
    <source>
        <dbReference type="Proteomes" id="UP000002035"/>
    </source>
</evidence>
<evidence type="ECO:0000313" key="1">
    <source>
        <dbReference type="EMBL" id="EEQ27969.1"/>
    </source>
</evidence>
<gene>
    <name evidence="1" type="ORF">MCYG_00857</name>
</gene>
<dbReference type="AlphaFoldDB" id="C5FDJ5"/>
<dbReference type="Proteomes" id="UP000002035">
    <property type="component" value="Unassembled WGS sequence"/>
</dbReference>
<reference evidence="2" key="1">
    <citation type="journal article" date="2012" name="MBio">
        <title>Comparative genome analysis of Trichophyton rubrum and related dermatophytes reveals candidate genes involved in infection.</title>
        <authorList>
            <person name="Martinez D.A."/>
            <person name="Oliver B.G."/>
            <person name="Graeser Y."/>
            <person name="Goldberg J.M."/>
            <person name="Li W."/>
            <person name="Martinez-Rossi N.M."/>
            <person name="Monod M."/>
            <person name="Shelest E."/>
            <person name="Barton R.C."/>
            <person name="Birch E."/>
            <person name="Brakhage A.A."/>
            <person name="Chen Z."/>
            <person name="Gurr S.J."/>
            <person name="Heiman D."/>
            <person name="Heitman J."/>
            <person name="Kosti I."/>
            <person name="Rossi A."/>
            <person name="Saif S."/>
            <person name="Samalova M."/>
            <person name="Saunders C.W."/>
            <person name="Shea T."/>
            <person name="Summerbell R.C."/>
            <person name="Xu J."/>
            <person name="Young S."/>
            <person name="Zeng Q."/>
            <person name="Birren B.W."/>
            <person name="Cuomo C.A."/>
            <person name="White T.C."/>
        </authorList>
    </citation>
    <scope>NUCLEOTIDE SEQUENCE [LARGE SCALE GENOMIC DNA]</scope>
    <source>
        <strain evidence="2">ATCC MYA-4605 / CBS 113480</strain>
    </source>
</reference>
<keyword evidence="2" id="KW-1185">Reference proteome</keyword>
<name>C5FDJ5_ARTOC</name>
<dbReference type="VEuPathDB" id="FungiDB:MCYG_00857"/>
<accession>C5FDJ5</accession>
<proteinExistence type="predicted"/>
<organism evidence="1 2">
    <name type="scientific">Arthroderma otae (strain ATCC MYA-4605 / CBS 113480)</name>
    <name type="common">Microsporum canis</name>
    <dbReference type="NCBI Taxonomy" id="554155"/>
    <lineage>
        <taxon>Eukaryota</taxon>
        <taxon>Fungi</taxon>
        <taxon>Dikarya</taxon>
        <taxon>Ascomycota</taxon>
        <taxon>Pezizomycotina</taxon>
        <taxon>Eurotiomycetes</taxon>
        <taxon>Eurotiomycetidae</taxon>
        <taxon>Onygenales</taxon>
        <taxon>Arthrodermataceae</taxon>
        <taxon>Microsporum</taxon>
    </lineage>
</organism>
<protein>
    <submittedName>
        <fullName evidence="1">Uncharacterized protein</fullName>
    </submittedName>
</protein>
<dbReference type="EMBL" id="DS995701">
    <property type="protein sequence ID" value="EEQ27969.1"/>
    <property type="molecule type" value="Genomic_DNA"/>
</dbReference>
<dbReference type="RefSeq" id="XP_002850753.1">
    <property type="nucleotide sequence ID" value="XM_002850707.1"/>
</dbReference>
<sequence length="128" mass="14090">MGIDRLCKAFPQCNLRPWRALLVRQLREAETIFEGTICIVAFAGPVGKGKRGPLFKRVVKAGTYHKPKAIFQARKAVVHAPSTVPPLYGKDYLRGIRISVRHSGFSTPARVRRAIDRAGTAPPSVSLV</sequence>
<dbReference type="GeneID" id="9226683"/>
<dbReference type="HOGENOM" id="CLU_1959066_0_0_1"/>